<dbReference type="SMART" id="SM00456">
    <property type="entry name" value="WW"/>
    <property type="match status" value="2"/>
</dbReference>
<proteinExistence type="predicted"/>
<dbReference type="GO" id="GO:0060090">
    <property type="term" value="F:molecular adaptor activity"/>
    <property type="evidence" value="ECO:0007669"/>
    <property type="project" value="InterPro"/>
</dbReference>
<evidence type="ECO:0000259" key="4">
    <source>
        <dbReference type="PROSITE" id="PS50020"/>
    </source>
</evidence>
<feature type="region of interest" description="Disordered" evidence="3">
    <location>
        <begin position="53"/>
        <end position="72"/>
    </location>
</feature>
<dbReference type="PANTHER" id="PTHR47522:SF2">
    <property type="entry name" value="PROTEIN SALVADOR HOMOLOG 1"/>
    <property type="match status" value="1"/>
</dbReference>
<evidence type="ECO:0000313" key="7">
    <source>
        <dbReference type="Proteomes" id="UP000792457"/>
    </source>
</evidence>
<dbReference type="CDD" id="cd21433">
    <property type="entry name" value="SARAH_Sav"/>
    <property type="match status" value="1"/>
</dbReference>
<dbReference type="GO" id="GO:0008285">
    <property type="term" value="P:negative regulation of cell population proliferation"/>
    <property type="evidence" value="ECO:0007669"/>
    <property type="project" value="TreeGrafter"/>
</dbReference>
<dbReference type="PANTHER" id="PTHR47522">
    <property type="entry name" value="SALVADOR FAMILY WW DOMAIN-CONTAINING PROTEIN 1"/>
    <property type="match status" value="1"/>
</dbReference>
<dbReference type="GO" id="GO:0006915">
    <property type="term" value="P:apoptotic process"/>
    <property type="evidence" value="ECO:0007669"/>
    <property type="project" value="InterPro"/>
</dbReference>
<dbReference type="CDD" id="cd00201">
    <property type="entry name" value="WW"/>
    <property type="match status" value="2"/>
</dbReference>
<gene>
    <name evidence="6" type="ORF">J437_LFUL009316</name>
</gene>
<dbReference type="InterPro" id="IPR030030">
    <property type="entry name" value="Sav"/>
</dbReference>
<dbReference type="Proteomes" id="UP000792457">
    <property type="component" value="Unassembled WGS sequence"/>
</dbReference>
<dbReference type="GO" id="GO:0043065">
    <property type="term" value="P:positive regulation of apoptotic process"/>
    <property type="evidence" value="ECO:0007669"/>
    <property type="project" value="TreeGrafter"/>
</dbReference>
<accession>A0A8K0K6H1</accession>
<dbReference type="AlphaFoldDB" id="A0A8K0K6H1"/>
<comment type="caution">
    <text evidence="6">The sequence shown here is derived from an EMBL/GenBank/DDBJ whole genome shotgun (WGS) entry which is preliminary data.</text>
</comment>
<dbReference type="GO" id="GO:0035329">
    <property type="term" value="P:hippo signaling"/>
    <property type="evidence" value="ECO:0007669"/>
    <property type="project" value="InterPro"/>
</dbReference>
<feature type="domain" description="SARAH" evidence="5">
    <location>
        <begin position="216"/>
        <end position="263"/>
    </location>
</feature>
<dbReference type="InterPro" id="IPR011524">
    <property type="entry name" value="SARAH_dom"/>
</dbReference>
<dbReference type="PROSITE" id="PS50020">
    <property type="entry name" value="WW_DOMAIN_2"/>
    <property type="match status" value="2"/>
</dbReference>
<keyword evidence="7" id="KW-1185">Reference proteome</keyword>
<dbReference type="InterPro" id="IPR036020">
    <property type="entry name" value="WW_dom_sf"/>
</dbReference>
<name>A0A8K0K6H1_LADFU</name>
<keyword evidence="1" id="KW-0597">Phosphoprotein</keyword>
<evidence type="ECO:0000256" key="1">
    <source>
        <dbReference type="ARBA" id="ARBA00022553"/>
    </source>
</evidence>
<dbReference type="Gene3D" id="2.20.70.10">
    <property type="match status" value="2"/>
</dbReference>
<sequence>MYLIIYLIIQGSSSGKQYLYCKFDFDFIMIFRLFMFINHFSYCSGGSMGSGRSGAVEDGKGDGEDDEDELPLPPGWSVDYTLRGRKYYIDHNTKTTHWSHPLEKEGLPTGWERIESPEYGIYYVNHITRQAQYEHPCAPHYIYHQPADLRGHLQLEVAHHRGLLPPPPPPRHTHFHPHSVLVPANPYLNQAIITIFIKIPHWLAVYSRASQDLDHKLRWELFRLPELDCFDAMLKRLYKQELEEIVMRYEAYRSALLCEMDQRLSVHQDDPVLPPEILKEAALSQHVETKV</sequence>
<evidence type="ECO:0000259" key="5">
    <source>
        <dbReference type="PROSITE" id="PS50951"/>
    </source>
</evidence>
<evidence type="ECO:0000256" key="3">
    <source>
        <dbReference type="SAM" id="MobiDB-lite"/>
    </source>
</evidence>
<dbReference type="GO" id="GO:0005829">
    <property type="term" value="C:cytosol"/>
    <property type="evidence" value="ECO:0007669"/>
    <property type="project" value="TreeGrafter"/>
</dbReference>
<dbReference type="SUPFAM" id="SSF51045">
    <property type="entry name" value="WW domain"/>
    <property type="match status" value="2"/>
</dbReference>
<dbReference type="OrthoDB" id="5339429at2759"/>
<feature type="domain" description="WW" evidence="4">
    <location>
        <begin position="70"/>
        <end position="103"/>
    </location>
</feature>
<reference evidence="6" key="1">
    <citation type="submission" date="2013-04" db="EMBL/GenBank/DDBJ databases">
        <authorList>
            <person name="Qu J."/>
            <person name="Murali S.C."/>
            <person name="Bandaranaike D."/>
            <person name="Bellair M."/>
            <person name="Blankenburg K."/>
            <person name="Chao H."/>
            <person name="Dinh H."/>
            <person name="Doddapaneni H."/>
            <person name="Downs B."/>
            <person name="Dugan-Rocha S."/>
            <person name="Elkadiri S."/>
            <person name="Gnanaolivu R.D."/>
            <person name="Hernandez B."/>
            <person name="Javaid M."/>
            <person name="Jayaseelan J.C."/>
            <person name="Lee S."/>
            <person name="Li M."/>
            <person name="Ming W."/>
            <person name="Munidasa M."/>
            <person name="Muniz J."/>
            <person name="Nguyen L."/>
            <person name="Ongeri F."/>
            <person name="Osuji N."/>
            <person name="Pu L.-L."/>
            <person name="Puazo M."/>
            <person name="Qu C."/>
            <person name="Quiroz J."/>
            <person name="Raj R."/>
            <person name="Weissenberger G."/>
            <person name="Xin Y."/>
            <person name="Zou X."/>
            <person name="Han Y."/>
            <person name="Richards S."/>
            <person name="Worley K."/>
            <person name="Muzny D."/>
            <person name="Gibbs R."/>
        </authorList>
    </citation>
    <scope>NUCLEOTIDE SEQUENCE</scope>
    <source>
        <strain evidence="6">Sampled in the wild</strain>
    </source>
</reference>
<protein>
    <submittedName>
        <fullName evidence="6">Uncharacterized protein</fullName>
    </submittedName>
</protein>
<dbReference type="FunFam" id="2.20.70.10:FF:000035">
    <property type="entry name" value="Salvador homolog 1 (Drosophila)"/>
    <property type="match status" value="1"/>
</dbReference>
<organism evidence="6 7">
    <name type="scientific">Ladona fulva</name>
    <name type="common">Scarce chaser dragonfly</name>
    <name type="synonym">Libellula fulva</name>
    <dbReference type="NCBI Taxonomy" id="123851"/>
    <lineage>
        <taxon>Eukaryota</taxon>
        <taxon>Metazoa</taxon>
        <taxon>Ecdysozoa</taxon>
        <taxon>Arthropoda</taxon>
        <taxon>Hexapoda</taxon>
        <taxon>Insecta</taxon>
        <taxon>Pterygota</taxon>
        <taxon>Palaeoptera</taxon>
        <taxon>Odonata</taxon>
        <taxon>Epiprocta</taxon>
        <taxon>Anisoptera</taxon>
        <taxon>Libelluloidea</taxon>
        <taxon>Libellulidae</taxon>
        <taxon>Ladona</taxon>
    </lineage>
</organism>
<keyword evidence="2" id="KW-0677">Repeat</keyword>
<dbReference type="InterPro" id="IPR001202">
    <property type="entry name" value="WW_dom"/>
</dbReference>
<evidence type="ECO:0000256" key="2">
    <source>
        <dbReference type="ARBA" id="ARBA00022737"/>
    </source>
</evidence>
<dbReference type="Pfam" id="PF00397">
    <property type="entry name" value="WW"/>
    <property type="match status" value="2"/>
</dbReference>
<dbReference type="Gene3D" id="1.20.5.110">
    <property type="match status" value="1"/>
</dbReference>
<dbReference type="EMBL" id="KZ308378">
    <property type="protein sequence ID" value="KAG8228611.1"/>
    <property type="molecule type" value="Genomic_DNA"/>
</dbReference>
<feature type="domain" description="WW" evidence="4">
    <location>
        <begin position="105"/>
        <end position="138"/>
    </location>
</feature>
<dbReference type="PROSITE" id="PS50951">
    <property type="entry name" value="SARAH"/>
    <property type="match status" value="1"/>
</dbReference>
<reference evidence="6" key="2">
    <citation type="submission" date="2017-10" db="EMBL/GenBank/DDBJ databases">
        <title>Ladona fulva Genome sequencing and assembly.</title>
        <authorList>
            <person name="Murali S."/>
            <person name="Richards S."/>
            <person name="Bandaranaike D."/>
            <person name="Bellair M."/>
            <person name="Blankenburg K."/>
            <person name="Chao H."/>
            <person name="Dinh H."/>
            <person name="Doddapaneni H."/>
            <person name="Dugan-Rocha S."/>
            <person name="Elkadiri S."/>
            <person name="Gnanaolivu R."/>
            <person name="Hernandez B."/>
            <person name="Skinner E."/>
            <person name="Javaid M."/>
            <person name="Lee S."/>
            <person name="Li M."/>
            <person name="Ming W."/>
            <person name="Munidasa M."/>
            <person name="Muniz J."/>
            <person name="Nguyen L."/>
            <person name="Hughes D."/>
            <person name="Osuji N."/>
            <person name="Pu L.-L."/>
            <person name="Puazo M."/>
            <person name="Qu C."/>
            <person name="Quiroz J."/>
            <person name="Raj R."/>
            <person name="Weissenberger G."/>
            <person name="Xin Y."/>
            <person name="Zou X."/>
            <person name="Han Y."/>
            <person name="Worley K."/>
            <person name="Muzny D."/>
            <person name="Gibbs R."/>
        </authorList>
    </citation>
    <scope>NUCLEOTIDE SEQUENCE</scope>
    <source>
        <strain evidence="6">Sampled in the wild</strain>
    </source>
</reference>
<evidence type="ECO:0000313" key="6">
    <source>
        <dbReference type="EMBL" id="KAG8228611.1"/>
    </source>
</evidence>